<dbReference type="AlphaFoldDB" id="A0A239MPH5"/>
<evidence type="ECO:0000256" key="1">
    <source>
        <dbReference type="SAM" id="MobiDB-lite"/>
    </source>
</evidence>
<dbReference type="RefSeq" id="WP_176441921.1">
    <property type="nucleotide sequence ID" value="NZ_FZOU01000017.1"/>
</dbReference>
<gene>
    <name evidence="2" type="ORF">SAMN05421770_11715</name>
</gene>
<proteinExistence type="predicted"/>
<evidence type="ECO:0000313" key="3">
    <source>
        <dbReference type="Proteomes" id="UP000198356"/>
    </source>
</evidence>
<dbReference type="Proteomes" id="UP000198356">
    <property type="component" value="Unassembled WGS sequence"/>
</dbReference>
<keyword evidence="3" id="KW-1185">Reference proteome</keyword>
<accession>A0A239MPH5</accession>
<organism evidence="2 3">
    <name type="scientific">Granulicella rosea</name>
    <dbReference type="NCBI Taxonomy" id="474952"/>
    <lineage>
        <taxon>Bacteria</taxon>
        <taxon>Pseudomonadati</taxon>
        <taxon>Acidobacteriota</taxon>
        <taxon>Terriglobia</taxon>
        <taxon>Terriglobales</taxon>
        <taxon>Acidobacteriaceae</taxon>
        <taxon>Granulicella</taxon>
    </lineage>
</organism>
<sequence length="354" mass="39890">MAKKATLKTPRSTPAAEREEEDRLFESLPAYEDAGPEESHIPLVDRSQSKDLSPVERRWLDSIVEIREKPTDFSRSYFARQLVQCTLPHSNPGQIPIWERVNGDLKLSIRPYFATDRGFLYPYGTLPRVFLSWLVTEAVRTRSRRIHLGQSFSDFLRLLGLNPSNGGKRSDTVRLRDQLERLLRATISFEQTTPGSKRKSWIDMQIAPKAVVWWDSSDPKGTQGSLFESYIMLSEDFYDAITAAPVPVDLRALRGLRSSSLALDLYTLLAYETWRASESGVARTIPWKGLQEQIGSEYKSMKRFKEKVREAIPKIEKVFPGLKVSTSEAGLSVKPGVPAIPSKAAVSKLLSSAS</sequence>
<evidence type="ECO:0000313" key="2">
    <source>
        <dbReference type="EMBL" id="SNT44004.1"/>
    </source>
</evidence>
<name>A0A239MPH5_9BACT</name>
<dbReference type="Pfam" id="PF04796">
    <property type="entry name" value="RepA_C"/>
    <property type="match status" value="1"/>
</dbReference>
<dbReference type="EMBL" id="FZOU01000017">
    <property type="protein sequence ID" value="SNT44004.1"/>
    <property type="molecule type" value="Genomic_DNA"/>
</dbReference>
<reference evidence="2 3" key="1">
    <citation type="submission" date="2017-06" db="EMBL/GenBank/DDBJ databases">
        <authorList>
            <person name="Kim H.J."/>
            <person name="Triplett B.A."/>
        </authorList>
    </citation>
    <scope>NUCLEOTIDE SEQUENCE [LARGE SCALE GENOMIC DNA]</scope>
    <source>
        <strain evidence="2 3">DSM 18704</strain>
    </source>
</reference>
<protein>
    <submittedName>
        <fullName evidence="2">RepA protein</fullName>
    </submittedName>
</protein>
<dbReference type="InterPro" id="IPR006881">
    <property type="entry name" value="RepA_C"/>
</dbReference>
<feature type="region of interest" description="Disordered" evidence="1">
    <location>
        <begin position="1"/>
        <end position="41"/>
    </location>
</feature>